<reference evidence="5 6" key="1">
    <citation type="submission" date="2021-04" db="EMBL/GenBank/DDBJ databases">
        <authorList>
            <person name="Tang X."/>
            <person name="Zhou X."/>
            <person name="Chen X."/>
            <person name="Cernava T."/>
            <person name="Zhang C."/>
        </authorList>
    </citation>
    <scope>NUCLEOTIDE SEQUENCE [LARGE SCALE GENOMIC DNA]</scope>
    <source>
        <strain evidence="5 6">BH-SS-21</strain>
    </source>
</reference>
<proteinExistence type="predicted"/>
<dbReference type="InterPro" id="IPR007781">
    <property type="entry name" value="NAGLU"/>
</dbReference>
<gene>
    <name evidence="5" type="ORF">J8N05_44600</name>
</gene>
<evidence type="ECO:0000259" key="2">
    <source>
        <dbReference type="Pfam" id="PF05089"/>
    </source>
</evidence>
<dbReference type="Pfam" id="PF12972">
    <property type="entry name" value="NAGLU_C"/>
    <property type="match status" value="1"/>
</dbReference>
<evidence type="ECO:0000256" key="1">
    <source>
        <dbReference type="ARBA" id="ARBA00022801"/>
    </source>
</evidence>
<dbReference type="Pfam" id="PF05089">
    <property type="entry name" value="NAGLU"/>
    <property type="match status" value="1"/>
</dbReference>
<dbReference type="PANTHER" id="PTHR12872">
    <property type="entry name" value="ALPHA-N-ACETYLGLUCOSAMINIDASE"/>
    <property type="match status" value="1"/>
</dbReference>
<dbReference type="GO" id="GO:0016787">
    <property type="term" value="F:hydrolase activity"/>
    <property type="evidence" value="ECO:0007669"/>
    <property type="project" value="UniProtKB-KW"/>
</dbReference>
<protein>
    <submittedName>
        <fullName evidence="5">Alpha-N-acetylglucosaminidase</fullName>
    </submittedName>
</protein>
<dbReference type="InterPro" id="IPR024240">
    <property type="entry name" value="NAGLU_N"/>
</dbReference>
<dbReference type="Gene3D" id="3.20.20.80">
    <property type="entry name" value="Glycosidases"/>
    <property type="match status" value="1"/>
</dbReference>
<dbReference type="EMBL" id="JAGPYQ010000002">
    <property type="protein sequence ID" value="MBQ0855253.1"/>
    <property type="molecule type" value="Genomic_DNA"/>
</dbReference>
<evidence type="ECO:0000259" key="3">
    <source>
        <dbReference type="Pfam" id="PF12971"/>
    </source>
</evidence>
<dbReference type="Gene3D" id="3.30.379.10">
    <property type="entry name" value="Chitobiase/beta-hexosaminidase domain 2-like"/>
    <property type="match status" value="1"/>
</dbReference>
<keyword evidence="6" id="KW-1185">Reference proteome</keyword>
<comment type="caution">
    <text evidence="5">The sequence shown here is derived from an EMBL/GenBank/DDBJ whole genome shotgun (WGS) entry which is preliminary data.</text>
</comment>
<dbReference type="InterPro" id="IPR029018">
    <property type="entry name" value="Hex-like_dom2"/>
</dbReference>
<dbReference type="RefSeq" id="WP_210893499.1">
    <property type="nucleotide sequence ID" value="NZ_JAGPYQ010000002.1"/>
</dbReference>
<evidence type="ECO:0000313" key="5">
    <source>
        <dbReference type="EMBL" id="MBQ0855253.1"/>
    </source>
</evidence>
<organism evidence="5 6">
    <name type="scientific">Streptomyces liliiviolaceus</name>
    <dbReference type="NCBI Taxonomy" id="2823109"/>
    <lineage>
        <taxon>Bacteria</taxon>
        <taxon>Bacillati</taxon>
        <taxon>Actinomycetota</taxon>
        <taxon>Actinomycetes</taxon>
        <taxon>Kitasatosporales</taxon>
        <taxon>Streptomycetaceae</taxon>
        <taxon>Streptomyces</taxon>
    </lineage>
</organism>
<dbReference type="PANTHER" id="PTHR12872:SF1">
    <property type="entry name" value="ALPHA-N-ACETYLGLUCOSAMINIDASE"/>
    <property type="match status" value="1"/>
</dbReference>
<dbReference type="GO" id="GO:0005975">
    <property type="term" value="P:carbohydrate metabolic process"/>
    <property type="evidence" value="ECO:0007669"/>
    <property type="project" value="UniProtKB-ARBA"/>
</dbReference>
<dbReference type="Pfam" id="PF12971">
    <property type="entry name" value="NAGLU_N"/>
    <property type="match status" value="1"/>
</dbReference>
<dbReference type="AlphaFoldDB" id="A0A941BEH6"/>
<evidence type="ECO:0000313" key="6">
    <source>
        <dbReference type="Proteomes" id="UP000677413"/>
    </source>
</evidence>
<dbReference type="Proteomes" id="UP000677413">
    <property type="component" value="Unassembled WGS sequence"/>
</dbReference>
<feature type="domain" description="Alpha-N-acetylglucosaminidase C-terminal" evidence="4">
    <location>
        <begin position="444"/>
        <end position="711"/>
    </location>
</feature>
<sequence length="732" mass="81101">MTPPEEAGTGTPAARRLLRRLLGERAAEFTAEVVPAGAGPDWYEIDAGPGGVVLRGSSGVAVASALRWYLRSACGTQITWDAPVPRLPDRLPRTGTTPRTTSPHLHRYHFNVCTFGYTTAYWDWARWERHIDWMALHGVTTPLAMTGLEAAWQRALMSTGLDDSTARSFLGGPAYLPWNWLASLDGWSGPLPQSWIDGHLDLGRRILDRERALGMRPVLQGFSGHVPEELIASRGARSTTLPWWDFEVGMLDPRDPLFEEFGTTLLTEQNRLFGTDHLYAADPFIETTPPVTDPADLARVARAVHGVMTAVDERATWVLQAWPFSYRARYWTPERTAAFLDAIPDDGMLVLDLWAEHRPVWRRTDGYRKKPWVWCMLHSLGGRPGLYGKLDEIATGPARAHADARGGSLSGIGASMEAFGGDPVLYELLADVAWQGAVDDVQAWLETWTRARYGRTTPGLLRAWDLLHHSVYASDGPGPPGSVIIGRPTLEGDLRHELPVHLADPPSPHVPPALAEAWELLADETTAQDSAGPLGRDLCDVTAQVLTHVACERQWRAADAAFARDAEGFHRAARALLTTIEDLDTLLATRPEHRLDGWLADARAWATTPAEADLYETDARRLLTLWGHRHSKLHDYSGRHWAGLVGTFHLPRWRSWYEHIARALETGNPYRAEEFEASLLAQEERWVAGRSATTTPEADTAGTTLDVVRTLMPRYRVLRGGGGDGGQVRTAE</sequence>
<keyword evidence="1" id="KW-0378">Hydrolase</keyword>
<evidence type="ECO:0000259" key="4">
    <source>
        <dbReference type="Pfam" id="PF12972"/>
    </source>
</evidence>
<dbReference type="Gene3D" id="1.20.120.670">
    <property type="entry name" value="N-acetyl-b-d-glucoasminidase"/>
    <property type="match status" value="1"/>
</dbReference>
<feature type="domain" description="Alpha-N-acetylglucosaminidase N-terminal" evidence="3">
    <location>
        <begin position="13"/>
        <end position="92"/>
    </location>
</feature>
<dbReference type="InterPro" id="IPR024732">
    <property type="entry name" value="NAGLU_C"/>
</dbReference>
<dbReference type="InterPro" id="IPR024733">
    <property type="entry name" value="NAGLU_tim-barrel"/>
</dbReference>
<name>A0A941BEH6_9ACTN</name>
<feature type="domain" description="Alpha-N-acetylglucosaminidase tim-barrel" evidence="2">
    <location>
        <begin position="107"/>
        <end position="435"/>
    </location>
</feature>
<accession>A0A941BEH6</accession>